<dbReference type="InterPro" id="IPR001075">
    <property type="entry name" value="NIF_FeS_clus_asmbl_NifU_C"/>
</dbReference>
<dbReference type="InterPro" id="IPR000361">
    <property type="entry name" value="ATAP_core_dom"/>
</dbReference>
<dbReference type="AlphaFoldDB" id="A0A075GX03"/>
<dbReference type="Pfam" id="PF01106">
    <property type="entry name" value="NifU"/>
    <property type="match status" value="1"/>
</dbReference>
<dbReference type="GO" id="GO:0005506">
    <property type="term" value="F:iron ion binding"/>
    <property type="evidence" value="ECO:0007669"/>
    <property type="project" value="InterPro"/>
</dbReference>
<dbReference type="PANTHER" id="PTHR47265">
    <property type="entry name" value="IRON-SULFUR ASSEMBLY PROTEIN ISCA, CHLOROPLASTIC"/>
    <property type="match status" value="1"/>
</dbReference>
<dbReference type="InterPro" id="IPR031108">
    <property type="entry name" value="IscA_plant_cyanobact"/>
</dbReference>
<dbReference type="Gene3D" id="2.60.300.12">
    <property type="entry name" value="HesB-like domain"/>
    <property type="match status" value="1"/>
</dbReference>
<sequence>MEHSGDEACLCSDRLNKGLYQPVIGPMLSISPKAREMLDQFVSQTEEASELCLRIEIIGRGAKGFQYDLQFIDANDAKEDDIELQIEDMQVLVAARSAQYLEGTTLDYEETLMGGGFSFDNPNPMWMDELSKAVADIIASEVNPVVASHGGHVDLIGVDSGKAIIAFGGGCQGCGMVDVTLKQGVEVMIKDSVPGISEVVDATDHAAGINPFY</sequence>
<dbReference type="GO" id="GO:0016226">
    <property type="term" value="P:iron-sulfur cluster assembly"/>
    <property type="evidence" value="ECO:0007669"/>
    <property type="project" value="InterPro"/>
</dbReference>
<dbReference type="SUPFAM" id="SSF117916">
    <property type="entry name" value="Fe-S cluster assembly (FSCA) domain-like"/>
    <property type="match status" value="1"/>
</dbReference>
<evidence type="ECO:0000259" key="1">
    <source>
        <dbReference type="Pfam" id="PF01106"/>
    </source>
</evidence>
<dbReference type="InterPro" id="IPR034904">
    <property type="entry name" value="FSCA_dom_sf"/>
</dbReference>
<dbReference type="SUPFAM" id="SSF89360">
    <property type="entry name" value="HesB-like domain"/>
    <property type="match status" value="1"/>
</dbReference>
<dbReference type="Gene3D" id="3.30.300.130">
    <property type="entry name" value="Fe-S cluster assembly (FSCA)"/>
    <property type="match status" value="1"/>
</dbReference>
<dbReference type="EMBL" id="KF900802">
    <property type="protein sequence ID" value="AIF07445.1"/>
    <property type="molecule type" value="Genomic_DNA"/>
</dbReference>
<dbReference type="InterPro" id="IPR035903">
    <property type="entry name" value="HesB-like_dom_sf"/>
</dbReference>
<reference evidence="3" key="1">
    <citation type="journal article" date="2014" name="Genome Biol. Evol.">
        <title>Pangenome evidence for extensive interdomain horizontal transfer affecting lineage core and shell genes in uncultured planktonic thaumarchaeota and euryarchaeota.</title>
        <authorList>
            <person name="Deschamps P."/>
            <person name="Zivanovic Y."/>
            <person name="Moreira D."/>
            <person name="Rodriguez-Valera F."/>
            <person name="Lopez-Garcia P."/>
        </authorList>
    </citation>
    <scope>NUCLEOTIDE SEQUENCE</scope>
</reference>
<dbReference type="NCBIfam" id="TIGR00049">
    <property type="entry name" value="iron-sulfur cluster assembly accessory protein"/>
    <property type="match status" value="1"/>
</dbReference>
<evidence type="ECO:0000313" key="3">
    <source>
        <dbReference type="EMBL" id="AIF07445.1"/>
    </source>
</evidence>
<dbReference type="PANTHER" id="PTHR47265:SF1">
    <property type="entry name" value="IRON-SULFUR ASSEMBLY PROTEIN ISCA, CHLOROPLASTIC"/>
    <property type="match status" value="1"/>
</dbReference>
<accession>A0A075GX03</accession>
<feature type="domain" description="NIF system FeS cluster assembly NifU C-terminal" evidence="1">
    <location>
        <begin position="134"/>
        <end position="200"/>
    </location>
</feature>
<name>A0A075GX03_9EURY</name>
<dbReference type="InterPro" id="IPR016092">
    <property type="entry name" value="ATAP"/>
</dbReference>
<dbReference type="GO" id="GO:0051536">
    <property type="term" value="F:iron-sulfur cluster binding"/>
    <property type="evidence" value="ECO:0007669"/>
    <property type="project" value="InterPro"/>
</dbReference>
<gene>
    <name evidence="3" type="primary">nfuA</name>
</gene>
<organism evidence="3">
    <name type="scientific">uncultured marine group II/III euryarchaeote KM3_202_H06</name>
    <dbReference type="NCBI Taxonomy" id="1457980"/>
    <lineage>
        <taxon>Archaea</taxon>
        <taxon>Methanobacteriati</taxon>
        <taxon>Methanobacteriota</taxon>
        <taxon>environmental samples</taxon>
    </lineage>
</organism>
<evidence type="ECO:0000259" key="2">
    <source>
        <dbReference type="Pfam" id="PF01521"/>
    </source>
</evidence>
<feature type="domain" description="Core" evidence="2">
    <location>
        <begin position="28"/>
        <end position="123"/>
    </location>
</feature>
<dbReference type="GO" id="GO:0030674">
    <property type="term" value="F:protein-macromolecule adaptor activity"/>
    <property type="evidence" value="ECO:0007669"/>
    <property type="project" value="TreeGrafter"/>
</dbReference>
<protein>
    <submittedName>
        <fullName evidence="3">Thioredoxin-like protein (NfuA)</fullName>
    </submittedName>
</protein>
<dbReference type="Pfam" id="PF01521">
    <property type="entry name" value="Fe-S_biosyn"/>
    <property type="match status" value="1"/>
</dbReference>
<proteinExistence type="predicted"/>